<evidence type="ECO:0000259" key="1">
    <source>
        <dbReference type="PROSITE" id="PS51910"/>
    </source>
</evidence>
<dbReference type="PROSITE" id="PS51910">
    <property type="entry name" value="GH18_2"/>
    <property type="match status" value="1"/>
</dbReference>
<dbReference type="InterPro" id="IPR036582">
    <property type="entry name" value="Mao_N_sf"/>
</dbReference>
<dbReference type="PANTHER" id="PTHR46066">
    <property type="entry name" value="CHITINASE DOMAIN-CONTAINING PROTEIN 1 FAMILY MEMBER"/>
    <property type="match status" value="1"/>
</dbReference>
<dbReference type="KEGG" id="blau:DQQ01_03600"/>
<dbReference type="InterPro" id="IPR017853">
    <property type="entry name" value="GH"/>
</dbReference>
<dbReference type="InterPro" id="IPR003646">
    <property type="entry name" value="SH3-like_bac-type"/>
</dbReference>
<keyword evidence="2" id="KW-0378">Hydrolase</keyword>
<dbReference type="AlphaFoldDB" id="A0A2Z4U8L7"/>
<dbReference type="SUPFAM" id="SSF55383">
    <property type="entry name" value="Copper amine oxidase, domain N"/>
    <property type="match status" value="1"/>
</dbReference>
<dbReference type="Proteomes" id="UP000250003">
    <property type="component" value="Chromosome"/>
</dbReference>
<dbReference type="SUPFAM" id="SSF51445">
    <property type="entry name" value="(Trans)glycosidases"/>
    <property type="match status" value="1"/>
</dbReference>
<dbReference type="EMBL" id="CP030280">
    <property type="protein sequence ID" value="AWY97382.1"/>
    <property type="molecule type" value="Genomic_DNA"/>
</dbReference>
<organism evidence="2 3">
    <name type="scientific">Blautia argi</name>
    <dbReference type="NCBI Taxonomy" id="1912897"/>
    <lineage>
        <taxon>Bacteria</taxon>
        <taxon>Bacillati</taxon>
        <taxon>Bacillota</taxon>
        <taxon>Clostridia</taxon>
        <taxon>Lachnospirales</taxon>
        <taxon>Lachnospiraceae</taxon>
        <taxon>Blautia</taxon>
    </lineage>
</organism>
<dbReference type="InterPro" id="IPR029070">
    <property type="entry name" value="Chitinase_insertion_sf"/>
</dbReference>
<dbReference type="PANTHER" id="PTHR46066:SF2">
    <property type="entry name" value="CHITINASE DOMAIN-CONTAINING PROTEIN 1"/>
    <property type="match status" value="1"/>
</dbReference>
<dbReference type="GO" id="GO:0008061">
    <property type="term" value="F:chitin binding"/>
    <property type="evidence" value="ECO:0007669"/>
    <property type="project" value="InterPro"/>
</dbReference>
<dbReference type="InterPro" id="IPR011583">
    <property type="entry name" value="Chitinase_II/V-like_cat"/>
</dbReference>
<keyword evidence="3" id="KW-1185">Reference proteome</keyword>
<dbReference type="Gene3D" id="2.30.30.40">
    <property type="entry name" value="SH3 Domains"/>
    <property type="match status" value="1"/>
</dbReference>
<dbReference type="InterPro" id="IPR001223">
    <property type="entry name" value="Glyco_hydro18_cat"/>
</dbReference>
<proteinExistence type="predicted"/>
<evidence type="ECO:0000313" key="3">
    <source>
        <dbReference type="Proteomes" id="UP000250003"/>
    </source>
</evidence>
<feature type="domain" description="GH18" evidence="1">
    <location>
        <begin position="257"/>
        <end position="567"/>
    </location>
</feature>
<dbReference type="Gene3D" id="3.20.20.80">
    <property type="entry name" value="Glycosidases"/>
    <property type="match status" value="1"/>
</dbReference>
<sequence length="567" mass="64660">MAKRRKRRRRRRSFPPALIALFLIVIVGAAGLITTYVKKYTPSDIRMDLADYYKLESPEEVALIFQDTLSEYRGRLIEDMIYLPYQAVTGVLGGRFYWDQETQSMLYTTPDSVIEIQPDMEFQAQGQEQSFVPVRKLDESLYIALDFLENYMQIESRVYEKPARVVITYEWQKIQTVEADRDTVVRYQGGIKSPILSDVKAGDSMELLEELENWSRVLTKDGIDGYVKKEDLKASKTAEPKYQGAYEENFTSLTRDYKINLAWHQVTSEAANGAFEQTVKDLQGVNVISPTWFSVTGTEGTISSLASAEYVEKAHKKGMEVWGLIDNFDKNVSTLETLSKRSARTHIIEMLLSEAKRVGMDGINLDFEALTEEEAPHFIQFVRELSVMCRANNLVLSVDNPVPQYTSFYNRKEQGIVADYVIIMGYDEHTVGAETAGSVASLPFVEAGIVQTLKEVPKEKVINGVPFYTRLWTENNNGAVTSEVFGMDQAEKYVQEKGMEVYWNKDVSQNYGELATSEGTQKIWLEDEKSLEAKMKLIQQYELAGVAEWKLGFERADVWPVISKYLQ</sequence>
<dbReference type="GO" id="GO:0005975">
    <property type="term" value="P:carbohydrate metabolic process"/>
    <property type="evidence" value="ECO:0007669"/>
    <property type="project" value="InterPro"/>
</dbReference>
<reference evidence="3" key="1">
    <citation type="submission" date="2018-06" db="EMBL/GenBank/DDBJ databases">
        <title>Description of Blautia argi sp. nov., a new anaerobic isolated from dog feces.</title>
        <authorList>
            <person name="Chang Y.-H."/>
            <person name="Paek J."/>
            <person name="Shin Y."/>
        </authorList>
    </citation>
    <scope>NUCLEOTIDE SEQUENCE [LARGE SCALE GENOMIC DNA]</scope>
    <source>
        <strain evidence="3">KCTC 15426</strain>
    </source>
</reference>
<name>A0A2Z4U8L7_9FIRM</name>
<dbReference type="RefSeq" id="WP_111918469.1">
    <property type="nucleotide sequence ID" value="NZ_CAUWHR010000005.1"/>
</dbReference>
<dbReference type="Gene3D" id="3.10.50.10">
    <property type="match status" value="1"/>
</dbReference>
<dbReference type="SMART" id="SM00636">
    <property type="entry name" value="Glyco_18"/>
    <property type="match status" value="1"/>
</dbReference>
<dbReference type="OrthoDB" id="9775889at2"/>
<accession>A0A2Z4U8L7</accession>
<dbReference type="GO" id="GO:0016787">
    <property type="term" value="F:hydrolase activity"/>
    <property type="evidence" value="ECO:0007669"/>
    <property type="project" value="UniProtKB-KW"/>
</dbReference>
<gene>
    <name evidence="2" type="ORF">DQQ01_03600</name>
</gene>
<dbReference type="Pfam" id="PF00704">
    <property type="entry name" value="Glyco_hydro_18"/>
    <property type="match status" value="1"/>
</dbReference>
<dbReference type="Pfam" id="PF08239">
    <property type="entry name" value="SH3_3"/>
    <property type="match status" value="1"/>
</dbReference>
<protein>
    <submittedName>
        <fullName evidence="2">Glycosyl hydrolase family 18</fullName>
    </submittedName>
</protein>
<evidence type="ECO:0000313" key="2">
    <source>
        <dbReference type="EMBL" id="AWY97382.1"/>
    </source>
</evidence>